<dbReference type="GO" id="GO:0034194">
    <property type="term" value="P:D-galactonate catabolic process"/>
    <property type="evidence" value="ECO:0007669"/>
    <property type="project" value="InterPro"/>
</dbReference>
<reference evidence="1 2" key="1">
    <citation type="submission" date="2020-08" db="EMBL/GenBank/DDBJ databases">
        <title>Genomic Encyclopedia of Type Strains, Phase III (KMG-III): the genomes of soil and plant-associated and newly described type strains.</title>
        <authorList>
            <person name="Whitman W."/>
        </authorList>
    </citation>
    <scope>NUCLEOTIDE SEQUENCE [LARGE SCALE GENOMIC DNA]</scope>
    <source>
        <strain evidence="1 2">CECT 4462</strain>
    </source>
</reference>
<dbReference type="Pfam" id="PF05035">
    <property type="entry name" value="DGOK"/>
    <property type="match status" value="1"/>
</dbReference>
<evidence type="ECO:0000313" key="2">
    <source>
        <dbReference type="Proteomes" id="UP000549250"/>
    </source>
</evidence>
<keyword evidence="2" id="KW-1185">Reference proteome</keyword>
<gene>
    <name evidence="1" type="ORF">FHR87_003045</name>
</gene>
<dbReference type="Proteomes" id="UP000549250">
    <property type="component" value="Unassembled WGS sequence"/>
</dbReference>
<dbReference type="InterPro" id="IPR042258">
    <property type="entry name" value="DGOK_N"/>
</dbReference>
<keyword evidence="1" id="KW-0418">Kinase</keyword>
<accession>A0A839T6Z9</accession>
<dbReference type="Gene3D" id="3.30.420.300">
    <property type="entry name" value="2-keto-3-deoxy-galactonokinase, substrate binding domain"/>
    <property type="match status" value="1"/>
</dbReference>
<dbReference type="InterPro" id="IPR007729">
    <property type="entry name" value="DGOK"/>
</dbReference>
<dbReference type="CDD" id="cd24012">
    <property type="entry name" value="ASKHA_NBD_KDGal-kinase"/>
    <property type="match status" value="1"/>
</dbReference>
<dbReference type="EC" id="2.7.1.58" evidence="1"/>
<name>A0A839T6Z9_AZOMA</name>
<dbReference type="InterPro" id="IPR042257">
    <property type="entry name" value="DGOK_C"/>
</dbReference>
<protein>
    <submittedName>
        <fullName evidence="1">2-dehydro-3-deoxygalactonokinase</fullName>
        <ecNumber evidence="1">2.7.1.58</ecNumber>
    </submittedName>
</protein>
<proteinExistence type="predicted"/>
<dbReference type="AlphaFoldDB" id="A0A839T6Z9"/>
<dbReference type="Gene3D" id="3.30.420.310">
    <property type="entry name" value="2-keto-3-deoxy-galactonokinase, C-terminal domain"/>
    <property type="match status" value="1"/>
</dbReference>
<keyword evidence="1" id="KW-0808">Transferase</keyword>
<comment type="caution">
    <text evidence="1">The sequence shown here is derived from an EMBL/GenBank/DDBJ whole genome shotgun (WGS) entry which is preliminary data.</text>
</comment>
<organism evidence="1 2">
    <name type="scientific">Azomonas macrocytogenes</name>
    <name type="common">Azotobacter macrocytogenes</name>
    <dbReference type="NCBI Taxonomy" id="69962"/>
    <lineage>
        <taxon>Bacteria</taxon>
        <taxon>Pseudomonadati</taxon>
        <taxon>Pseudomonadota</taxon>
        <taxon>Gammaproteobacteria</taxon>
        <taxon>Pseudomonadales</taxon>
        <taxon>Pseudomonadaceae</taxon>
        <taxon>Azomonas</taxon>
    </lineage>
</organism>
<dbReference type="InterPro" id="IPR043129">
    <property type="entry name" value="ATPase_NBD"/>
</dbReference>
<dbReference type="EMBL" id="JACHXI010000017">
    <property type="protein sequence ID" value="MBB3104620.1"/>
    <property type="molecule type" value="Genomic_DNA"/>
</dbReference>
<dbReference type="SUPFAM" id="SSF53067">
    <property type="entry name" value="Actin-like ATPase domain"/>
    <property type="match status" value="1"/>
</dbReference>
<evidence type="ECO:0000313" key="1">
    <source>
        <dbReference type="EMBL" id="MBB3104620.1"/>
    </source>
</evidence>
<dbReference type="GO" id="GO:0008671">
    <property type="term" value="F:2-dehydro-3-deoxygalactonokinase activity"/>
    <property type="evidence" value="ECO:0007669"/>
    <property type="project" value="UniProtKB-EC"/>
</dbReference>
<sequence>MSDFDTPYLIGLDWGTSSLRAYLLGEGGRVLQTRAEPWGILHVPDGNFPRAFATLVGDWRTRWPDLPAIAAGMIGSAQGWQEVPYVECPADAARLVSGLQRIASGDGRFLYLVPGVLDGSPLPNVLRGEETQLFGALQLLPELAAEALLVLPGTHSKWVTVTDSAIRHFATYMTGELFAVLRDHSILGRPAREQDSRASPAAFVRGLDVAREKPVAGSLFSTRSLVLTRRLAVEESLDYLSGLLIGEELRCALDTLGNACPPLVLIGDGVLCQRYREALLHFGVDNVRILEQAGSAGLWRIASDAGLLATTPSVSPRSANYA</sequence>
<dbReference type="RefSeq" id="WP_183167466.1">
    <property type="nucleotide sequence ID" value="NZ_JACHXI010000017.1"/>
</dbReference>